<evidence type="ECO:0008006" key="3">
    <source>
        <dbReference type="Google" id="ProtNLM"/>
    </source>
</evidence>
<accession>A0A0A2GXA7</accession>
<dbReference type="EMBL" id="JSAQ01000001">
    <property type="protein sequence ID" value="KGO07869.1"/>
    <property type="molecule type" value="Genomic_DNA"/>
</dbReference>
<proteinExistence type="predicted"/>
<dbReference type="Proteomes" id="UP000030140">
    <property type="component" value="Unassembled WGS sequence"/>
</dbReference>
<dbReference type="KEGG" id="ddo:I597_1723"/>
<keyword evidence="2" id="KW-1185">Reference proteome</keyword>
<organism evidence="1 2">
    <name type="scientific">Dokdonia donghaensis DSW-1</name>
    <dbReference type="NCBI Taxonomy" id="1300343"/>
    <lineage>
        <taxon>Bacteria</taxon>
        <taxon>Pseudomonadati</taxon>
        <taxon>Bacteroidota</taxon>
        <taxon>Flavobacteriia</taxon>
        <taxon>Flavobacteriales</taxon>
        <taxon>Flavobacteriaceae</taxon>
        <taxon>Dokdonia</taxon>
    </lineage>
</organism>
<gene>
    <name evidence="1" type="ORF">NV36_14185</name>
</gene>
<name>A0A0A2GXA7_9FLAO</name>
<dbReference type="RefSeq" id="WP_035328428.1">
    <property type="nucleotide sequence ID" value="NZ_CP015125.1"/>
</dbReference>
<reference evidence="1 2" key="1">
    <citation type="submission" date="2014-10" db="EMBL/GenBank/DDBJ databases">
        <title>Draft genome sequence of the proteorhodopsin-containing marine bacterium Dokdonia donghaensis.</title>
        <authorList>
            <person name="Gomez-Consarnau L."/>
            <person name="Gonzalez J.M."/>
            <person name="Riedel T."/>
            <person name="Jaenicke S."/>
            <person name="Wagner-Doebler I."/>
            <person name="Fuhrman J.A."/>
        </authorList>
    </citation>
    <scope>NUCLEOTIDE SEQUENCE [LARGE SCALE GENOMIC DNA]</scope>
    <source>
        <strain evidence="1 2">DSW-1</strain>
    </source>
</reference>
<comment type="caution">
    <text evidence="1">The sequence shown here is derived from an EMBL/GenBank/DDBJ whole genome shotgun (WGS) entry which is preliminary data.</text>
</comment>
<protein>
    <recommendedName>
        <fullName evidence="3">START domain-containing protein</fullName>
    </recommendedName>
</protein>
<dbReference type="AlphaFoldDB" id="A0A0A2GXA7"/>
<dbReference type="Gene3D" id="3.30.530.20">
    <property type="match status" value="1"/>
</dbReference>
<dbReference type="OrthoDB" id="979254at2"/>
<sequence>MKYITYYLTAALLLIAHNSISQNRNWTIARAKDEKATVRYDLVKKDEGTHFYYIAETTATTTLDKLDAYFSNTENHKQFLERTPVTKELKKLSDNEWMAYYYFNAPWPMSDSDLVLKITRVRKEGSLQLIATAARSDYKTKDVERMNTYKVIYDFKELANGSIKITYNADYIPIGSIPKFLIKSWFPEGPAQIVTNLGATKQH</sequence>
<evidence type="ECO:0000313" key="1">
    <source>
        <dbReference type="EMBL" id="KGO07869.1"/>
    </source>
</evidence>
<dbReference type="PATRIC" id="fig|1300343.5.peg.1731"/>
<dbReference type="InterPro" id="IPR023393">
    <property type="entry name" value="START-like_dom_sf"/>
</dbReference>
<evidence type="ECO:0000313" key="2">
    <source>
        <dbReference type="Proteomes" id="UP000030140"/>
    </source>
</evidence>
<dbReference type="SUPFAM" id="SSF55961">
    <property type="entry name" value="Bet v1-like"/>
    <property type="match status" value="1"/>
</dbReference>